<protein>
    <submittedName>
        <fullName evidence="2">DUF1127 domain-containing protein</fullName>
    </submittedName>
</protein>
<evidence type="ECO:0000259" key="1">
    <source>
        <dbReference type="Pfam" id="PF06568"/>
    </source>
</evidence>
<gene>
    <name evidence="2" type="ORF">MON41_16190</name>
</gene>
<organism evidence="2 3">
    <name type="scientific">Teichococcus vastitatis</name>
    <dbReference type="NCBI Taxonomy" id="2307076"/>
    <lineage>
        <taxon>Bacteria</taxon>
        <taxon>Pseudomonadati</taxon>
        <taxon>Pseudomonadota</taxon>
        <taxon>Alphaproteobacteria</taxon>
        <taxon>Acetobacterales</taxon>
        <taxon>Roseomonadaceae</taxon>
        <taxon>Roseomonas</taxon>
    </lineage>
</organism>
<dbReference type="RefSeq" id="WP_120008773.1">
    <property type="nucleotide sequence ID" value="NZ_JALBUU010000028.1"/>
</dbReference>
<name>A0ABS9W8M1_9PROT</name>
<dbReference type="EMBL" id="JALBUU010000028">
    <property type="protein sequence ID" value="MCI0755260.1"/>
    <property type="molecule type" value="Genomic_DNA"/>
</dbReference>
<feature type="domain" description="YjiS-like" evidence="1">
    <location>
        <begin position="46"/>
        <end position="69"/>
    </location>
</feature>
<comment type="caution">
    <text evidence="2">The sequence shown here is derived from an EMBL/GenBank/DDBJ whole genome shotgun (WGS) entry which is preliminary data.</text>
</comment>
<dbReference type="Proteomes" id="UP001201985">
    <property type="component" value="Unassembled WGS sequence"/>
</dbReference>
<evidence type="ECO:0000313" key="3">
    <source>
        <dbReference type="Proteomes" id="UP001201985"/>
    </source>
</evidence>
<dbReference type="InterPro" id="IPR009506">
    <property type="entry name" value="YjiS-like"/>
</dbReference>
<dbReference type="Pfam" id="PF06568">
    <property type="entry name" value="YjiS-like"/>
    <property type="match status" value="1"/>
</dbReference>
<sequence>MSAHLGFAFRFSVRSALARPSGRVSGPAGRPDGWLASLRGVLRTVETRQHLAGLDEHMLRDIGMTRRDALAELRRAPWDIAPGSHG</sequence>
<evidence type="ECO:0000313" key="2">
    <source>
        <dbReference type="EMBL" id="MCI0755260.1"/>
    </source>
</evidence>
<proteinExistence type="predicted"/>
<reference evidence="2 3" key="1">
    <citation type="submission" date="2022-03" db="EMBL/GenBank/DDBJ databases">
        <title>Complete genome analysis of Roseomonas KG 17.1 : a prolific producer of plant growth promoters.</title>
        <authorList>
            <person name="Saadouli I."/>
            <person name="Najjari A."/>
            <person name="Mosbah A."/>
            <person name="Ouzari H.I."/>
        </authorList>
    </citation>
    <scope>NUCLEOTIDE SEQUENCE [LARGE SCALE GENOMIC DNA]</scope>
    <source>
        <strain evidence="2 3">KG17-1</strain>
    </source>
</reference>
<accession>A0ABS9W8M1</accession>
<keyword evidence="3" id="KW-1185">Reference proteome</keyword>